<protein>
    <submittedName>
        <fullName evidence="2">SNF2-related protein</fullName>
    </submittedName>
</protein>
<gene>
    <name evidence="2" type="ORF">NCTC11224_05681</name>
</gene>
<dbReference type="InterPro" id="IPR000330">
    <property type="entry name" value="SNF2_N"/>
</dbReference>
<dbReference type="Gene3D" id="3.40.50.300">
    <property type="entry name" value="P-loop containing nucleotide triphosphate hydrolases"/>
    <property type="match status" value="1"/>
</dbReference>
<evidence type="ECO:0000313" key="3">
    <source>
        <dbReference type="Proteomes" id="UP000251853"/>
    </source>
</evidence>
<accession>A0A2X2USN8</accession>
<dbReference type="InterPro" id="IPR001650">
    <property type="entry name" value="Helicase_C-like"/>
</dbReference>
<proteinExistence type="predicted"/>
<dbReference type="SUPFAM" id="SSF52540">
    <property type="entry name" value="P-loop containing nucleoside triphosphate hydrolases"/>
    <property type="match status" value="2"/>
</dbReference>
<evidence type="ECO:0000259" key="1">
    <source>
        <dbReference type="PROSITE" id="PS51192"/>
    </source>
</evidence>
<reference evidence="2 3" key="1">
    <citation type="submission" date="2018-06" db="EMBL/GenBank/DDBJ databases">
        <authorList>
            <consortium name="Pathogen Informatics"/>
            <person name="Doyle S."/>
        </authorList>
    </citation>
    <scope>NUCLEOTIDE SEQUENCE [LARGE SCALE GENOMIC DNA]</scope>
    <source>
        <strain evidence="2 3">NCTC11224</strain>
    </source>
</reference>
<dbReference type="Proteomes" id="UP000251853">
    <property type="component" value="Unassembled WGS sequence"/>
</dbReference>
<feature type="domain" description="Helicase ATP-binding" evidence="1">
    <location>
        <begin position="9"/>
        <end position="175"/>
    </location>
</feature>
<organism evidence="2 3">
    <name type="scientific">Enterocloster clostridioformis</name>
    <dbReference type="NCBI Taxonomy" id="1531"/>
    <lineage>
        <taxon>Bacteria</taxon>
        <taxon>Bacillati</taxon>
        <taxon>Bacillota</taxon>
        <taxon>Clostridia</taxon>
        <taxon>Lachnospirales</taxon>
        <taxon>Lachnospiraceae</taxon>
        <taxon>Enterocloster</taxon>
    </lineage>
</organism>
<sequence>MHEYQRYCVDFIETHEEAAVLLDMGLGKTAIALTAIFDLVYDFFLVRKVLVVAPLRVARDQWIAEVGKWEHLSDLRVSVVVGTEQERKIALMRSADVYVINRENVAWLVEKSGAVLDFDMLVVDELSSFKNSDSKRFKGLMKLRPKIKRTVGLTGTPASNGLMDLFAEYKLLDKGKRLGRFITRYRSDYFKPDKMNGAVVYSYKPLPFAEEEIYKKISDMTISMKSTDYLLMPEKIMTECMVTMDEKEKKKYDELRKELVLNMGEENEITAANAAALCGKLSQLANGAIYTDDKKVMQFHEKKLDALEDLIEAANGKPVLVAYWYQHDLERIRKRLDEKKIEYDKIDSGESIKRWNSGQLPVGLIHPASAGHGLNLQSGGNCIIWFGITWSLELYQQTNGRLWRQGQNSQTVVINHIITSGTIDERILRVLKGKDATQEELIDAVKANLGG</sequence>
<dbReference type="PANTHER" id="PTHR10799">
    <property type="entry name" value="SNF2/RAD54 HELICASE FAMILY"/>
    <property type="match status" value="1"/>
</dbReference>
<dbReference type="Gene3D" id="3.40.50.10810">
    <property type="entry name" value="Tandem AAA-ATPase domain"/>
    <property type="match status" value="1"/>
</dbReference>
<dbReference type="InterPro" id="IPR038718">
    <property type="entry name" value="SNF2-like_sf"/>
</dbReference>
<dbReference type="AlphaFoldDB" id="A0A2X2USN8"/>
<dbReference type="InterPro" id="IPR027417">
    <property type="entry name" value="P-loop_NTPase"/>
</dbReference>
<dbReference type="SMART" id="SM00487">
    <property type="entry name" value="DEXDc"/>
    <property type="match status" value="1"/>
</dbReference>
<dbReference type="EMBL" id="UAVW01000021">
    <property type="protein sequence ID" value="SQB16621.1"/>
    <property type="molecule type" value="Genomic_DNA"/>
</dbReference>
<keyword evidence="3" id="KW-1185">Reference proteome</keyword>
<dbReference type="RefSeq" id="WP_112483558.1">
    <property type="nucleotide sequence ID" value="NZ_JAIWZC010000001.1"/>
</dbReference>
<dbReference type="InterPro" id="IPR014001">
    <property type="entry name" value="Helicase_ATP-bd"/>
</dbReference>
<dbReference type="Pfam" id="PF00271">
    <property type="entry name" value="Helicase_C"/>
    <property type="match status" value="1"/>
</dbReference>
<dbReference type="PROSITE" id="PS51192">
    <property type="entry name" value="HELICASE_ATP_BIND_1"/>
    <property type="match status" value="1"/>
</dbReference>
<name>A0A2X2USN8_9FIRM</name>
<dbReference type="Pfam" id="PF00176">
    <property type="entry name" value="SNF2-rel_dom"/>
    <property type="match status" value="1"/>
</dbReference>
<dbReference type="GO" id="GO:0005524">
    <property type="term" value="F:ATP binding"/>
    <property type="evidence" value="ECO:0007669"/>
    <property type="project" value="InterPro"/>
</dbReference>
<evidence type="ECO:0000313" key="2">
    <source>
        <dbReference type="EMBL" id="SQB16621.1"/>
    </source>
</evidence>